<evidence type="ECO:0000256" key="4">
    <source>
        <dbReference type="SAM" id="MobiDB-lite"/>
    </source>
</evidence>
<feature type="domain" description="Carboxylesterase type B" evidence="5">
    <location>
        <begin position="39"/>
        <end position="548"/>
    </location>
</feature>
<feature type="region of interest" description="Disordered" evidence="4">
    <location>
        <begin position="1"/>
        <end position="23"/>
    </location>
</feature>
<dbReference type="AlphaFoldDB" id="A0A916RSF7"/>
<dbReference type="RefSeq" id="WP_188759029.1">
    <property type="nucleotide sequence ID" value="NZ_BMJB01000001.1"/>
</dbReference>
<keyword evidence="2 3" id="KW-0378">Hydrolase</keyword>
<keyword evidence="7" id="KW-1185">Reference proteome</keyword>
<evidence type="ECO:0000313" key="6">
    <source>
        <dbReference type="EMBL" id="GGA67287.1"/>
    </source>
</evidence>
<dbReference type="Proteomes" id="UP000648801">
    <property type="component" value="Unassembled WGS sequence"/>
</dbReference>
<name>A0A916RSF7_9BACT</name>
<protein>
    <recommendedName>
        <fullName evidence="3">Carboxylic ester hydrolase</fullName>
        <ecNumber evidence="3">3.1.1.-</ecNumber>
    </recommendedName>
</protein>
<evidence type="ECO:0000256" key="2">
    <source>
        <dbReference type="ARBA" id="ARBA00022801"/>
    </source>
</evidence>
<sequence length="561" mass="60644">MTIGLPNASAAPEAAQQVGHRESQVPCVRRKVVASDHVTVVETTAGKVRGFERSGVFTFKGVPYGASTSGANRFMPPMKPEPWAGTRNALAYGRICPQEDSAHFNTDGKNLAGADEDAFLLHRGCAICVPGEDCLRVNVWTPEINGLGKRPVMVYMHGGGFSGGCGHDLLSYEGESLARNHDVVVVNHNHRLNVYGYLNLHGLGGSEFASSANVGMLDIVAVLEWVRTHISMFGGDPNNVTIFGQSGGGGKVAALLAMPAAKGLFHRAIIQSGPFVRALSPDYSHRVAETLLAELGLQKSEVKKLQELPVDRLSGAAAEAIRKTPPPRPAYRDSYGESDWGPTVDGRCLPIHPFDPGAPAISADVPLITGTNLNESVSGVDHPHANTMTVEEMNWRVHEMYGSDADAIIAAYKDDYPNATPFGIYATIAAAQWRIPAFTQAARKAALRGAPAYSYIYSWRTPVLDNRPGSFHASVISFVLDNAELCDHYSAGDPEAFTLAKQMSTAWVSFARTGNPNHSGLPHWPRYTQESRAVMYFDALCAVRNNPEERGLEIIMRLQPS</sequence>
<evidence type="ECO:0000313" key="7">
    <source>
        <dbReference type="Proteomes" id="UP000648801"/>
    </source>
</evidence>
<evidence type="ECO:0000256" key="1">
    <source>
        <dbReference type="ARBA" id="ARBA00005964"/>
    </source>
</evidence>
<dbReference type="InterPro" id="IPR029058">
    <property type="entry name" value="AB_hydrolase_fold"/>
</dbReference>
<dbReference type="EC" id="3.1.1.-" evidence="3"/>
<dbReference type="PANTHER" id="PTHR11559">
    <property type="entry name" value="CARBOXYLESTERASE"/>
    <property type="match status" value="1"/>
</dbReference>
<comment type="similarity">
    <text evidence="1 3">Belongs to the type-B carboxylesterase/lipase family.</text>
</comment>
<reference evidence="6" key="1">
    <citation type="journal article" date="2014" name="Int. J. Syst. Evol. Microbiol.">
        <title>Complete genome sequence of Corynebacterium casei LMG S-19264T (=DSM 44701T), isolated from a smear-ripened cheese.</title>
        <authorList>
            <consortium name="US DOE Joint Genome Institute (JGI-PGF)"/>
            <person name="Walter F."/>
            <person name="Albersmeier A."/>
            <person name="Kalinowski J."/>
            <person name="Ruckert C."/>
        </authorList>
    </citation>
    <scope>NUCLEOTIDE SEQUENCE</scope>
    <source>
        <strain evidence="6">CGMCC 1.15447</strain>
    </source>
</reference>
<accession>A0A916RSF7</accession>
<gene>
    <name evidence="6" type="primary">estA1</name>
    <name evidence="6" type="ORF">GCM10011507_18520</name>
</gene>
<dbReference type="PROSITE" id="PS00122">
    <property type="entry name" value="CARBOXYLESTERASE_B_1"/>
    <property type="match status" value="1"/>
</dbReference>
<dbReference type="InterPro" id="IPR019826">
    <property type="entry name" value="Carboxylesterase_B_AS"/>
</dbReference>
<dbReference type="SUPFAM" id="SSF53474">
    <property type="entry name" value="alpha/beta-Hydrolases"/>
    <property type="match status" value="1"/>
</dbReference>
<evidence type="ECO:0000256" key="3">
    <source>
        <dbReference type="RuleBase" id="RU361235"/>
    </source>
</evidence>
<dbReference type="Pfam" id="PF00135">
    <property type="entry name" value="COesterase"/>
    <property type="match status" value="1"/>
</dbReference>
<dbReference type="InterPro" id="IPR002018">
    <property type="entry name" value="CarbesteraseB"/>
</dbReference>
<dbReference type="EMBL" id="BMJB01000001">
    <property type="protein sequence ID" value="GGA67287.1"/>
    <property type="molecule type" value="Genomic_DNA"/>
</dbReference>
<dbReference type="GO" id="GO:0016787">
    <property type="term" value="F:hydrolase activity"/>
    <property type="evidence" value="ECO:0007669"/>
    <property type="project" value="UniProtKB-KW"/>
</dbReference>
<comment type="caution">
    <text evidence="6">The sequence shown here is derived from an EMBL/GenBank/DDBJ whole genome shotgun (WGS) entry which is preliminary data.</text>
</comment>
<dbReference type="Gene3D" id="3.40.50.1820">
    <property type="entry name" value="alpha/beta hydrolase"/>
    <property type="match status" value="1"/>
</dbReference>
<evidence type="ECO:0000259" key="5">
    <source>
        <dbReference type="Pfam" id="PF00135"/>
    </source>
</evidence>
<dbReference type="InterPro" id="IPR050309">
    <property type="entry name" value="Type-B_Carboxylest/Lipase"/>
</dbReference>
<reference evidence="6" key="2">
    <citation type="submission" date="2020-09" db="EMBL/GenBank/DDBJ databases">
        <authorList>
            <person name="Sun Q."/>
            <person name="Zhou Y."/>
        </authorList>
    </citation>
    <scope>NUCLEOTIDE SEQUENCE</scope>
    <source>
        <strain evidence="6">CGMCC 1.15447</strain>
    </source>
</reference>
<organism evidence="6 7">
    <name type="scientific">Edaphobacter acidisoli</name>
    <dbReference type="NCBI Taxonomy" id="2040573"/>
    <lineage>
        <taxon>Bacteria</taxon>
        <taxon>Pseudomonadati</taxon>
        <taxon>Acidobacteriota</taxon>
        <taxon>Terriglobia</taxon>
        <taxon>Terriglobales</taxon>
        <taxon>Acidobacteriaceae</taxon>
        <taxon>Edaphobacter</taxon>
    </lineage>
</organism>
<proteinExistence type="inferred from homology"/>